<keyword evidence="3" id="KW-1185">Reference proteome</keyword>
<evidence type="ECO:0000313" key="3">
    <source>
        <dbReference type="Proteomes" id="UP000193685"/>
    </source>
</evidence>
<dbReference type="RefSeq" id="XP_040723337.1">
    <property type="nucleotide sequence ID" value="XM_040871515.1"/>
</dbReference>
<dbReference type="GeneID" id="63788114"/>
<dbReference type="AlphaFoldDB" id="A0A1Y2F4H2"/>
<reference evidence="2 3" key="1">
    <citation type="submission" date="2016-07" db="EMBL/GenBank/DDBJ databases">
        <title>Pervasive Adenine N6-methylation of Active Genes in Fungi.</title>
        <authorList>
            <consortium name="DOE Joint Genome Institute"/>
            <person name="Mondo S.J."/>
            <person name="Dannebaum R.O."/>
            <person name="Kuo R.C."/>
            <person name="Labutti K."/>
            <person name="Haridas S."/>
            <person name="Kuo A."/>
            <person name="Salamov A."/>
            <person name="Ahrendt S.R."/>
            <person name="Lipzen A."/>
            <person name="Sullivan W."/>
            <person name="Andreopoulos W.B."/>
            <person name="Clum A."/>
            <person name="Lindquist E."/>
            <person name="Daum C."/>
            <person name="Ramamoorthy G.K."/>
            <person name="Gryganskyi A."/>
            <person name="Culley D."/>
            <person name="Magnuson J.K."/>
            <person name="James T.Y."/>
            <person name="O'Malley M.A."/>
            <person name="Stajich J.E."/>
            <person name="Spatafora J.W."/>
            <person name="Visel A."/>
            <person name="Grigoriev I.V."/>
        </authorList>
    </citation>
    <scope>NUCLEOTIDE SEQUENCE [LARGE SCALE GENOMIC DNA]</scope>
    <source>
        <strain evidence="2 3">12-1054</strain>
    </source>
</reference>
<sequence length="410" mass="45080">MNALYEIAVNHGLAREDSPSSRRQKLFDTEGATAESSGGAPQDMDPRLQSKAIPTFPLYRLACPSTFSISSIASLLSGQEDVLPFSSTITSSSASTQFPVTPYSSILLGDSMLSFYSLASGNDATPFQSAITRVEEPSRRRSWAERFLSLFHINEKLPIEPEAIVNPYNGLWRSASTIAVVNASEEAEDDEDDDLSVYNDDSLLYSDLDDLTTMTSISALPAPALRTRPWVDSYLSLLQPYEPSVRSNHSTTDTASTQQPSGPAFRHPVPVWLGQYIAVARIAQPDVALDDLIELYEASKFMLDENGDPLKMLPAEALPEPISRKRVWRRALKKAASKVCAKFNHKKTDANGCAVDGAYHTNCSMNKAPIAVPEIEQQNGNDSSQPKRRTELTRKVVSLFKSKLRRSADA</sequence>
<name>A0A1Y2F4H2_PROLT</name>
<dbReference type="Proteomes" id="UP000193685">
    <property type="component" value="Unassembled WGS sequence"/>
</dbReference>
<feature type="compositionally biased region" description="Polar residues" evidence="1">
    <location>
        <begin position="245"/>
        <end position="261"/>
    </location>
</feature>
<evidence type="ECO:0000313" key="2">
    <source>
        <dbReference type="EMBL" id="ORY78226.1"/>
    </source>
</evidence>
<feature type="region of interest" description="Disordered" evidence="1">
    <location>
        <begin position="15"/>
        <end position="47"/>
    </location>
</feature>
<dbReference type="EMBL" id="MCFI01000018">
    <property type="protein sequence ID" value="ORY78226.1"/>
    <property type="molecule type" value="Genomic_DNA"/>
</dbReference>
<feature type="compositionally biased region" description="Basic and acidic residues" evidence="1">
    <location>
        <begin position="15"/>
        <end position="28"/>
    </location>
</feature>
<accession>A0A1Y2F4H2</accession>
<comment type="caution">
    <text evidence="2">The sequence shown here is derived from an EMBL/GenBank/DDBJ whole genome shotgun (WGS) entry which is preliminary data.</text>
</comment>
<evidence type="ECO:0000256" key="1">
    <source>
        <dbReference type="SAM" id="MobiDB-lite"/>
    </source>
</evidence>
<organism evidence="2 3">
    <name type="scientific">Protomyces lactucae-debilis</name>
    <dbReference type="NCBI Taxonomy" id="2754530"/>
    <lineage>
        <taxon>Eukaryota</taxon>
        <taxon>Fungi</taxon>
        <taxon>Dikarya</taxon>
        <taxon>Ascomycota</taxon>
        <taxon>Taphrinomycotina</taxon>
        <taxon>Taphrinomycetes</taxon>
        <taxon>Taphrinales</taxon>
        <taxon>Protomycetaceae</taxon>
        <taxon>Protomyces</taxon>
    </lineage>
</organism>
<feature type="region of interest" description="Disordered" evidence="1">
    <location>
        <begin position="244"/>
        <end position="264"/>
    </location>
</feature>
<proteinExistence type="predicted"/>
<protein>
    <submittedName>
        <fullName evidence="2">Uncharacterized protein</fullName>
    </submittedName>
</protein>
<gene>
    <name evidence="2" type="ORF">BCR37DRAFT_394723</name>
</gene>